<evidence type="ECO:0000256" key="4">
    <source>
        <dbReference type="ARBA" id="ARBA00022801"/>
    </source>
</evidence>
<dbReference type="InterPro" id="IPR019834">
    <property type="entry name" value="Glyco_hydro_8_CS"/>
</dbReference>
<keyword evidence="7 9" id="KW-0624">Polysaccharide degradation</keyword>
<accession>A0ABV4E6V1</accession>
<dbReference type="Proteomes" id="UP001565243">
    <property type="component" value="Unassembled WGS sequence"/>
</dbReference>
<keyword evidence="3 10" id="KW-0732">Signal</keyword>
<evidence type="ECO:0000256" key="9">
    <source>
        <dbReference type="RuleBase" id="RU361167"/>
    </source>
</evidence>
<feature type="chain" id="PRO_5046672063" description="Glucanase" evidence="10">
    <location>
        <begin position="23"/>
        <end position="332"/>
    </location>
</feature>
<comment type="caution">
    <text evidence="11">The sequence shown here is derived from an EMBL/GenBank/DDBJ whole genome shotgun (WGS) entry which is preliminary data.</text>
</comment>
<evidence type="ECO:0000256" key="3">
    <source>
        <dbReference type="ARBA" id="ARBA00022729"/>
    </source>
</evidence>
<dbReference type="Gene3D" id="1.50.10.10">
    <property type="match status" value="1"/>
</dbReference>
<dbReference type="SUPFAM" id="SSF48208">
    <property type="entry name" value="Six-hairpin glycosidases"/>
    <property type="match status" value="1"/>
</dbReference>
<dbReference type="EMBL" id="JBGFFX010000004">
    <property type="protein sequence ID" value="MEY8770647.1"/>
    <property type="molecule type" value="Genomic_DNA"/>
</dbReference>
<dbReference type="RefSeq" id="WP_301251504.1">
    <property type="nucleotide sequence ID" value="NZ_JBGFFX010000004.1"/>
</dbReference>
<reference evidence="11 12" key="1">
    <citation type="submission" date="2024-07" db="EMBL/GenBank/DDBJ databases">
        <authorList>
            <person name="Hebao G."/>
        </authorList>
    </citation>
    <scope>NUCLEOTIDE SEQUENCE [LARGE SCALE GENOMIC DNA]</scope>
    <source>
        <strain evidence="11 12">ACCC 02193</strain>
    </source>
</reference>
<dbReference type="GO" id="GO:0016787">
    <property type="term" value="F:hydrolase activity"/>
    <property type="evidence" value="ECO:0007669"/>
    <property type="project" value="UniProtKB-KW"/>
</dbReference>
<organism evidence="11 12">
    <name type="scientific">Erwinia aeris</name>
    <dbReference type="NCBI Taxonomy" id="3239803"/>
    <lineage>
        <taxon>Bacteria</taxon>
        <taxon>Pseudomonadati</taxon>
        <taxon>Pseudomonadota</taxon>
        <taxon>Gammaproteobacteria</taxon>
        <taxon>Enterobacterales</taxon>
        <taxon>Erwiniaceae</taxon>
        <taxon>Erwinia</taxon>
    </lineage>
</organism>
<evidence type="ECO:0000256" key="8">
    <source>
        <dbReference type="PROSITE-ProRule" id="PRU10058"/>
    </source>
</evidence>
<evidence type="ECO:0000256" key="5">
    <source>
        <dbReference type="ARBA" id="ARBA00023001"/>
    </source>
</evidence>
<protein>
    <recommendedName>
        <fullName evidence="9">Glucanase</fullName>
        <ecNumber evidence="9">3.2.1.-</ecNumber>
    </recommendedName>
</protein>
<comment type="similarity">
    <text evidence="2 9">Belongs to the glycosyl hydrolase 8 (cellulase D) family.</text>
</comment>
<dbReference type="InterPro" id="IPR008928">
    <property type="entry name" value="6-hairpin_glycosidase_sf"/>
</dbReference>
<evidence type="ECO:0000313" key="11">
    <source>
        <dbReference type="EMBL" id="MEY8770647.1"/>
    </source>
</evidence>
<keyword evidence="6 9" id="KW-0326">Glycosidase</keyword>
<name>A0ABV4E6V1_9GAMM</name>
<keyword evidence="7 9" id="KW-0119">Carbohydrate metabolism</keyword>
<dbReference type="PROSITE" id="PS00812">
    <property type="entry name" value="GLYCOSYL_HYDROL_F8"/>
    <property type="match status" value="1"/>
</dbReference>
<evidence type="ECO:0000256" key="6">
    <source>
        <dbReference type="ARBA" id="ARBA00023295"/>
    </source>
</evidence>
<evidence type="ECO:0000256" key="1">
    <source>
        <dbReference type="ARBA" id="ARBA00000966"/>
    </source>
</evidence>
<dbReference type="EC" id="3.2.1.-" evidence="9"/>
<keyword evidence="12" id="KW-1185">Reference proteome</keyword>
<gene>
    <name evidence="11" type="ORF">AB6T85_09435</name>
</gene>
<proteinExistence type="inferred from homology"/>
<dbReference type="InterPro" id="IPR002037">
    <property type="entry name" value="Glyco_hydro_8"/>
</dbReference>
<dbReference type="PROSITE" id="PS51257">
    <property type="entry name" value="PROKAR_LIPOPROTEIN"/>
    <property type="match status" value="1"/>
</dbReference>
<evidence type="ECO:0000256" key="2">
    <source>
        <dbReference type="ARBA" id="ARBA00009209"/>
    </source>
</evidence>
<feature type="signal peptide" evidence="10">
    <location>
        <begin position="1"/>
        <end position="22"/>
    </location>
</feature>
<dbReference type="PRINTS" id="PR00735">
    <property type="entry name" value="GLHYDRLASE8"/>
</dbReference>
<evidence type="ECO:0000256" key="7">
    <source>
        <dbReference type="ARBA" id="ARBA00023326"/>
    </source>
</evidence>
<comment type="catalytic activity">
    <reaction evidence="1">
        <text>Endohydrolysis of (1-&gt;4)-beta-D-glucosidic linkages in cellulose, lichenin and cereal beta-D-glucans.</text>
        <dbReference type="EC" id="3.2.1.4"/>
    </reaction>
</comment>
<evidence type="ECO:0000313" key="12">
    <source>
        <dbReference type="Proteomes" id="UP001565243"/>
    </source>
</evidence>
<dbReference type="Pfam" id="PF01270">
    <property type="entry name" value="Glyco_hydro_8"/>
    <property type="match status" value="1"/>
</dbReference>
<sequence length="332" mass="37197">MTLLRASVLMIVMVLGCMQASAADGWSTFKSRFLTSEGRIQDTGNKNISHTEGQGYGMLLAVANNDRESFANLWNWTQKHLKNPQNGLFYWKYVPDATDPVADKNSASDGDVLIAWALLQAGQKWQNNAWLQASDAIQRAIVAKEVITYAGHTVMLPGDRGFNKTSYVVLNPSYFLFPAWRDFAARSHLKVWTNLIDSGMDLLPKMRFGDAALPTDWVALNADGSVAPGIGWPPRFSYDAIRVPLYLYWYDAQSLQLVPFQHFWTGFARDKTPAWIDVSNGNKAPYNMAGGLLAVRDLTLNQTGYLSDQLTEDQDYYSASLQLLAWLAYKSQ</sequence>
<feature type="active site" description="Nucleophile" evidence="8">
    <location>
        <position position="109"/>
    </location>
</feature>
<keyword evidence="4 9" id="KW-0378">Hydrolase</keyword>
<evidence type="ECO:0000256" key="10">
    <source>
        <dbReference type="SAM" id="SignalP"/>
    </source>
</evidence>
<dbReference type="InterPro" id="IPR012341">
    <property type="entry name" value="6hp_glycosidase-like_sf"/>
</dbReference>
<keyword evidence="5" id="KW-0136">Cellulose degradation</keyword>